<sequence>MLKYLTHKLKSQSLNEVDSYPSKNDDDHDSGTESDDEGADAEELEKFRLGLYGKALGCGSSNDYNFSIKIWNSQIGVKIRTD</sequence>
<name>A0AAV4SQK4_9ARAC</name>
<evidence type="ECO:0000313" key="3">
    <source>
        <dbReference type="Proteomes" id="UP001054837"/>
    </source>
</evidence>
<protein>
    <submittedName>
        <fullName evidence="2">Uncharacterized protein</fullName>
    </submittedName>
</protein>
<evidence type="ECO:0000256" key="1">
    <source>
        <dbReference type="SAM" id="MobiDB-lite"/>
    </source>
</evidence>
<comment type="caution">
    <text evidence="2">The sequence shown here is derived from an EMBL/GenBank/DDBJ whole genome shotgun (WGS) entry which is preliminary data.</text>
</comment>
<keyword evidence="3" id="KW-1185">Reference proteome</keyword>
<organism evidence="2 3">
    <name type="scientific">Caerostris darwini</name>
    <dbReference type="NCBI Taxonomy" id="1538125"/>
    <lineage>
        <taxon>Eukaryota</taxon>
        <taxon>Metazoa</taxon>
        <taxon>Ecdysozoa</taxon>
        <taxon>Arthropoda</taxon>
        <taxon>Chelicerata</taxon>
        <taxon>Arachnida</taxon>
        <taxon>Araneae</taxon>
        <taxon>Araneomorphae</taxon>
        <taxon>Entelegynae</taxon>
        <taxon>Araneoidea</taxon>
        <taxon>Araneidae</taxon>
        <taxon>Caerostris</taxon>
    </lineage>
</organism>
<dbReference type="Proteomes" id="UP001054837">
    <property type="component" value="Unassembled WGS sequence"/>
</dbReference>
<gene>
    <name evidence="2" type="ORF">CDAR_4471</name>
</gene>
<feature type="region of interest" description="Disordered" evidence="1">
    <location>
        <begin position="13"/>
        <end position="40"/>
    </location>
</feature>
<reference evidence="2 3" key="1">
    <citation type="submission" date="2021-06" db="EMBL/GenBank/DDBJ databases">
        <title>Caerostris darwini draft genome.</title>
        <authorList>
            <person name="Kono N."/>
            <person name="Arakawa K."/>
        </authorList>
    </citation>
    <scope>NUCLEOTIDE SEQUENCE [LARGE SCALE GENOMIC DNA]</scope>
</reference>
<accession>A0AAV4SQK4</accession>
<dbReference type="AlphaFoldDB" id="A0AAV4SQK4"/>
<evidence type="ECO:0000313" key="2">
    <source>
        <dbReference type="EMBL" id="GIY34727.1"/>
    </source>
</evidence>
<dbReference type="EMBL" id="BPLQ01008094">
    <property type="protein sequence ID" value="GIY34727.1"/>
    <property type="molecule type" value="Genomic_DNA"/>
</dbReference>
<proteinExistence type="predicted"/>